<keyword evidence="1" id="KW-0175">Coiled coil</keyword>
<dbReference type="Proteomes" id="UP001334084">
    <property type="component" value="Chromosome 1"/>
</dbReference>
<protein>
    <submittedName>
        <fullName evidence="3">Polar tube protein 3 (PTP3)</fullName>
    </submittedName>
</protein>
<accession>A0AAX4J8G6</accession>
<feature type="compositionally biased region" description="Basic and acidic residues" evidence="2">
    <location>
        <begin position="42"/>
        <end position="56"/>
    </location>
</feature>
<organism evidence="3 4">
    <name type="scientific">Vairimorpha necatrix</name>
    <dbReference type="NCBI Taxonomy" id="6039"/>
    <lineage>
        <taxon>Eukaryota</taxon>
        <taxon>Fungi</taxon>
        <taxon>Fungi incertae sedis</taxon>
        <taxon>Microsporidia</taxon>
        <taxon>Nosematidae</taxon>
        <taxon>Vairimorpha</taxon>
    </lineage>
</organism>
<gene>
    <name evidence="3" type="ORF">VNE69_01135</name>
</gene>
<feature type="compositionally biased region" description="Basic residues" evidence="2">
    <location>
        <begin position="72"/>
        <end position="88"/>
    </location>
</feature>
<evidence type="ECO:0000313" key="3">
    <source>
        <dbReference type="EMBL" id="WUR02197.1"/>
    </source>
</evidence>
<keyword evidence="4" id="KW-1185">Reference proteome</keyword>
<feature type="coiled-coil region" evidence="1">
    <location>
        <begin position="575"/>
        <end position="604"/>
    </location>
</feature>
<dbReference type="GeneID" id="90540000"/>
<feature type="coiled-coil region" evidence="1">
    <location>
        <begin position="274"/>
        <end position="333"/>
    </location>
</feature>
<dbReference type="EMBL" id="CP142726">
    <property type="protein sequence ID" value="WUR02197.1"/>
    <property type="molecule type" value="Genomic_DNA"/>
</dbReference>
<evidence type="ECO:0000256" key="2">
    <source>
        <dbReference type="SAM" id="MobiDB-lite"/>
    </source>
</evidence>
<dbReference type="KEGG" id="vnx:VNE69_01135"/>
<dbReference type="RefSeq" id="XP_065328342.1">
    <property type="nucleotide sequence ID" value="XM_065472270.1"/>
</dbReference>
<feature type="region of interest" description="Disordered" evidence="2">
    <location>
        <begin position="1233"/>
        <end position="1254"/>
    </location>
</feature>
<reference evidence="3" key="1">
    <citation type="journal article" date="2024" name="BMC Genomics">
        <title>Functional annotation of a divergent genome using sequence and structure-based similarity.</title>
        <authorList>
            <person name="Svedberg D."/>
            <person name="Winiger R.R."/>
            <person name="Berg A."/>
            <person name="Sharma H."/>
            <person name="Tellgren-Roth C."/>
            <person name="Debrunner-Vossbrinck B.A."/>
            <person name="Vossbrinck C.R."/>
            <person name="Barandun J."/>
        </authorList>
    </citation>
    <scope>NUCLEOTIDE SEQUENCE</scope>
    <source>
        <strain evidence="3">Illinois isolate</strain>
    </source>
</reference>
<evidence type="ECO:0000256" key="1">
    <source>
        <dbReference type="SAM" id="Coils"/>
    </source>
</evidence>
<sequence>MRKNLYLVLIVRILGRILKSDRRGSSLKRSSLRSHTIITSDTVHDDPDHVDVDLRNKNKGNRKNQHTGTVIHVRKKSVHGHHHHHHHFPPSPPEEHVRREVIRPEVSPHTGLTDEEVEKALKETPNTSAPMVYSSMKEVKPGVNPELDKTLTVQKMMEEFRNFLPKVGDATNEVLKDAGEILERAPNGDISAPYVDRNGNPTGFSYGEEAEHYIKKAAPLIATVEPLEHPLEQVNKNIDETIVGPVPSAEHTAQYEFEDLVEHGVPPEKAAKLAERIEQSITNEKAERTRLANALKDNAKESFEAANHQDLLAEIEQEKIDDANKMIETMNEETIKQTIFPQLHPIHMNEEELGFLRQLGNQLTPKEIGRRMFEAFELSKEGGGSPEDAMKAAARTGYLLSEFNNEVRKGVPPEIATDLIKERANIRDAVEQRRSFVQNNGPEIAQLVSENTKLVQEAARKIAQNPENKKEVMNELDSKMKKLASDHASYIHETSNKKNIHIPRKAADDLIDETKNINSEILHIAHSSPVVAKDIIKKGLDNSRQAAEIFHETLDYVDELEKRHSPLPKSALKLLNEAKKEQQLDEMARKSAEAEQKLKDEIAKEHKDAEVMATEEKIASENKAKKIQEEGLKAADRILKAGGTISEARAAKNFAEQKFANALASKEASIRQDVLRSLSNDVDPQKAAKIATHFATAHTGENAVGKTKDEVVKNEMEERKKEALEKAFYSDFSNEKVDILKVIPPDSTEVNISNSVIKFPLNTFIDEKPKDKGEEFVKNRTDVLSNIVRNTVTRNQVNSGLNTIQTSDGFLNMGENSNKIHVQKAVAFMKPSGKIQMEREGIDTSNWKSRHNQGERPGVPDGELYYEAEVNNADIPLPSPLNNAPGKFISNGDEQLDANYIDELHIKTGTLEQVPWNEFSDLVKPRLNLYPNEEEKIQEITELTNAMAEQRKKEELDSIKIYSFTNPDGEKHITTVPQYGITETFEEEEAMKRLSNIDPDKNIAISETPTESKKEPIINSLDNVPDDEILEKYVDNTIAEGKAKQKANRFVSPINGFTNQEDKEKSELVQTEKFDITKHMINDTSEASLVKNEMIKKTTAFANALHISKEEFVDLIKKIPDSTIYKMDKFNSEPTSNPTKILEEDFVKVLTNISSNVSSSNLISYIFNSISVVTGKPNNVSSTILEQNIVPNLKIVENVTTTRTPNGTNVTSTLEPPKPGSTVLNEVVTSGMPNISTGLNTSYPYPDPTKKPIRQQDNIVRNPGPNPLIVARPPYTQNTNTSFNIPNSPSNAIPSLIPEVSTQLPQRTPTRPPGTAGTAGTAGTPPNRGTVPVLALQPDLAPRPRLGIASSTQR</sequence>
<feature type="region of interest" description="Disordered" evidence="2">
    <location>
        <begin position="41"/>
        <end position="96"/>
    </location>
</feature>
<evidence type="ECO:0000313" key="4">
    <source>
        <dbReference type="Proteomes" id="UP001334084"/>
    </source>
</evidence>
<proteinExistence type="predicted"/>
<name>A0AAX4J8G6_9MICR</name>
<feature type="compositionally biased region" description="Polar residues" evidence="2">
    <location>
        <begin position="1233"/>
        <end position="1243"/>
    </location>
</feature>
<feature type="compositionally biased region" description="Low complexity" evidence="2">
    <location>
        <begin position="1307"/>
        <end position="1330"/>
    </location>
</feature>
<feature type="region of interest" description="Disordered" evidence="2">
    <location>
        <begin position="1303"/>
        <end position="1354"/>
    </location>
</feature>